<dbReference type="InterPro" id="IPR011583">
    <property type="entry name" value="Chitinase_II/V-like_cat"/>
</dbReference>
<keyword evidence="10" id="KW-1185">Reference proteome</keyword>
<dbReference type="SMART" id="SM00636">
    <property type="entry name" value="Glyco_18"/>
    <property type="match status" value="1"/>
</dbReference>
<accession>A0ABS2MVY4</accession>
<keyword evidence="3 6" id="KW-0378">Hydrolase</keyword>
<organism evidence="9 10">
    <name type="scientific">Aquibacillus albus</name>
    <dbReference type="NCBI Taxonomy" id="1168171"/>
    <lineage>
        <taxon>Bacteria</taxon>
        <taxon>Bacillati</taxon>
        <taxon>Bacillota</taxon>
        <taxon>Bacilli</taxon>
        <taxon>Bacillales</taxon>
        <taxon>Bacillaceae</taxon>
        <taxon>Aquibacillus</taxon>
    </lineage>
</organism>
<dbReference type="Proteomes" id="UP001296943">
    <property type="component" value="Unassembled WGS sequence"/>
</dbReference>
<name>A0ABS2MVY4_9BACI</name>
<dbReference type="CDD" id="cd06548">
    <property type="entry name" value="GH18_chitinase"/>
    <property type="match status" value="1"/>
</dbReference>
<dbReference type="EC" id="3.2.1.14" evidence="2"/>
<protein>
    <recommendedName>
        <fullName evidence="2">chitinase</fullName>
        <ecNumber evidence="2">3.2.1.14</ecNumber>
    </recommendedName>
</protein>
<gene>
    <name evidence="9" type="ORF">JOC48_000507</name>
</gene>
<keyword evidence="4" id="KW-0624">Polysaccharide degradation</keyword>
<sequence length="440" mass="50096">MRQLRGRHYIIKLVSLSVLTLFLLIYVSSFSSVGEAKSFMKASTLPSKALTYKEDISEYLVYNKFTGRTSSSVQNQYKRIGYYAGWSTYSGYQVEDIDASKLTHINYAFANISEDGKIIVGDTWADTEKEFPGDSDRQAFKGNFHQLNKLKEQHPHLKTLISVGGWTWSENFSDVALTEESRTIFAESVVDFLVTYGFDGVDLDWEYPVGGGKADNVNRPEDKQNFTLLLKKIRELLDEQSDNDGKEYLLTIAVGANDSHANNMELDLLHHYVDYIQLMTYDIHGEWDEISGLNAPLYRDLDSKYYRDWSVQDAVKTYISGGVPAKKLVMGLPFYGRVFNQVNSTNNGMYQPFDNGGAVSYSRIESDYLNKNGYVRYWIADSKVPYLFNGSTFISYDDKESIGHKTSYIQSMGLGGAMMWELSQDPNQVLLTKIYNDLKN</sequence>
<dbReference type="InterPro" id="IPR001223">
    <property type="entry name" value="Glyco_hydro18_cat"/>
</dbReference>
<dbReference type="Pfam" id="PF00704">
    <property type="entry name" value="Glyco_hydro_18"/>
    <property type="match status" value="1"/>
</dbReference>
<reference evidence="9 10" key="1">
    <citation type="submission" date="2021-01" db="EMBL/GenBank/DDBJ databases">
        <title>Genomic Encyclopedia of Type Strains, Phase IV (KMG-IV): sequencing the most valuable type-strain genomes for metagenomic binning, comparative biology and taxonomic classification.</title>
        <authorList>
            <person name="Goeker M."/>
        </authorList>
    </citation>
    <scope>NUCLEOTIDE SEQUENCE [LARGE SCALE GENOMIC DNA]</scope>
    <source>
        <strain evidence="9 10">DSM 23711</strain>
    </source>
</reference>
<comment type="catalytic activity">
    <reaction evidence="1">
        <text>Random endo-hydrolysis of N-acetyl-beta-D-glucosaminide (1-&gt;4)-beta-linkages in chitin and chitodextrins.</text>
        <dbReference type="EC" id="3.2.1.14"/>
    </reaction>
</comment>
<dbReference type="GO" id="GO:0008843">
    <property type="term" value="F:endochitinase activity"/>
    <property type="evidence" value="ECO:0007669"/>
    <property type="project" value="UniProtKB-EC"/>
</dbReference>
<comment type="caution">
    <text evidence="9">The sequence shown here is derived from an EMBL/GenBank/DDBJ whole genome shotgun (WGS) entry which is preliminary data.</text>
</comment>
<dbReference type="PROSITE" id="PS51910">
    <property type="entry name" value="GH18_2"/>
    <property type="match status" value="1"/>
</dbReference>
<dbReference type="SUPFAM" id="SSF54556">
    <property type="entry name" value="Chitinase insertion domain"/>
    <property type="match status" value="1"/>
</dbReference>
<proteinExistence type="inferred from homology"/>
<dbReference type="EMBL" id="JAFBDR010000002">
    <property type="protein sequence ID" value="MBM7570029.1"/>
    <property type="molecule type" value="Genomic_DNA"/>
</dbReference>
<evidence type="ECO:0000256" key="3">
    <source>
        <dbReference type="ARBA" id="ARBA00022801"/>
    </source>
</evidence>
<evidence type="ECO:0000256" key="7">
    <source>
        <dbReference type="RuleBase" id="RU004453"/>
    </source>
</evidence>
<keyword evidence="4" id="KW-0119">Carbohydrate metabolism</keyword>
<dbReference type="Gene3D" id="3.10.50.10">
    <property type="match status" value="1"/>
</dbReference>
<dbReference type="InterPro" id="IPR050314">
    <property type="entry name" value="Glycosyl_Hydrlase_18"/>
</dbReference>
<keyword evidence="4" id="KW-0146">Chitin degradation</keyword>
<evidence type="ECO:0000256" key="1">
    <source>
        <dbReference type="ARBA" id="ARBA00000822"/>
    </source>
</evidence>
<comment type="similarity">
    <text evidence="7">Belongs to the glycosyl hydrolase 18 family.</text>
</comment>
<dbReference type="InterPro" id="IPR029070">
    <property type="entry name" value="Chitinase_insertion_sf"/>
</dbReference>
<evidence type="ECO:0000259" key="8">
    <source>
        <dbReference type="PROSITE" id="PS51910"/>
    </source>
</evidence>
<dbReference type="Gene3D" id="3.20.20.80">
    <property type="entry name" value="Glycosidases"/>
    <property type="match status" value="1"/>
</dbReference>
<keyword evidence="5 6" id="KW-0326">Glycosidase</keyword>
<evidence type="ECO:0000256" key="4">
    <source>
        <dbReference type="ARBA" id="ARBA00023024"/>
    </source>
</evidence>
<feature type="domain" description="GH18" evidence="8">
    <location>
        <begin position="77"/>
        <end position="440"/>
    </location>
</feature>
<evidence type="ECO:0000256" key="2">
    <source>
        <dbReference type="ARBA" id="ARBA00012729"/>
    </source>
</evidence>
<evidence type="ECO:0000256" key="5">
    <source>
        <dbReference type="ARBA" id="ARBA00023295"/>
    </source>
</evidence>
<evidence type="ECO:0000256" key="6">
    <source>
        <dbReference type="RuleBase" id="RU000489"/>
    </source>
</evidence>
<dbReference type="InterPro" id="IPR017853">
    <property type="entry name" value="GH"/>
</dbReference>
<evidence type="ECO:0000313" key="10">
    <source>
        <dbReference type="Proteomes" id="UP001296943"/>
    </source>
</evidence>
<dbReference type="PANTHER" id="PTHR11177:SF317">
    <property type="entry name" value="CHITINASE 12-RELATED"/>
    <property type="match status" value="1"/>
</dbReference>
<dbReference type="InterPro" id="IPR001579">
    <property type="entry name" value="Glyco_hydro_18_chit_AS"/>
</dbReference>
<dbReference type="SUPFAM" id="SSF51445">
    <property type="entry name" value="(Trans)glycosidases"/>
    <property type="match status" value="1"/>
</dbReference>
<dbReference type="PROSITE" id="PS01095">
    <property type="entry name" value="GH18_1"/>
    <property type="match status" value="1"/>
</dbReference>
<dbReference type="PANTHER" id="PTHR11177">
    <property type="entry name" value="CHITINASE"/>
    <property type="match status" value="1"/>
</dbReference>
<evidence type="ECO:0000313" key="9">
    <source>
        <dbReference type="EMBL" id="MBM7570029.1"/>
    </source>
</evidence>